<keyword evidence="3" id="KW-1185">Reference proteome</keyword>
<dbReference type="InterPro" id="IPR004158">
    <property type="entry name" value="DUF247_pln"/>
</dbReference>
<accession>A0ABC9BUY2</accession>
<organism evidence="2 3">
    <name type="scientific">Urochloa decumbens</name>
    <dbReference type="NCBI Taxonomy" id="240449"/>
    <lineage>
        <taxon>Eukaryota</taxon>
        <taxon>Viridiplantae</taxon>
        <taxon>Streptophyta</taxon>
        <taxon>Embryophyta</taxon>
        <taxon>Tracheophyta</taxon>
        <taxon>Spermatophyta</taxon>
        <taxon>Magnoliopsida</taxon>
        <taxon>Liliopsida</taxon>
        <taxon>Poales</taxon>
        <taxon>Poaceae</taxon>
        <taxon>PACMAD clade</taxon>
        <taxon>Panicoideae</taxon>
        <taxon>Panicodae</taxon>
        <taxon>Paniceae</taxon>
        <taxon>Melinidinae</taxon>
        <taxon>Urochloa</taxon>
    </lineage>
</organism>
<dbReference type="Pfam" id="PF03140">
    <property type="entry name" value="DUF247"/>
    <property type="match status" value="1"/>
</dbReference>
<keyword evidence="1" id="KW-0472">Membrane</keyword>
<proteinExistence type="predicted"/>
<evidence type="ECO:0000256" key="1">
    <source>
        <dbReference type="SAM" id="Phobius"/>
    </source>
</evidence>
<name>A0ABC9BUY2_9POAL</name>
<protein>
    <submittedName>
        <fullName evidence="2">Uncharacterized protein</fullName>
    </submittedName>
</protein>
<dbReference type="EMBL" id="OZ075137">
    <property type="protein sequence ID" value="CAL5008836.1"/>
    <property type="molecule type" value="Genomic_DNA"/>
</dbReference>
<dbReference type="Proteomes" id="UP001497457">
    <property type="component" value="Chromosome 27b"/>
</dbReference>
<sequence>MDADNINNSLGEARTIAIVAVAQETPISEGAALGERLHCTAEALETRISMTSTRIHKFPHRLLQGIGGADYCNVAPSMVAIGPYHHGRPHLQEMEEVKQAAADRLYGKSGRSVEEVYEKILSVAGDARRCYDDVSVAGLSDAEFATMMFVDASFLVWYLAAHDDKLFPGLVLSSEPNIEKDIFILENQIPWLVLRAIMEITNNNDVWLGDIRSRKEEKKKRWMAQWWRLCFPDPTTGDDDHGRRCEDTDSIIQCYTPAHLLGLLRFSLICRMPPEKRESKFTFGASTPLTTTCRTAFELAQVGIKLAVSKARWFADMNCVKKPLVFGELSLSPLYLTDVTTCWLVNMAALESVEVSTTQSFDKDGYVISSYLSTLAMLMDREEDVQELRRSDVVKTNFTNTETLAFFKGLGKHLRQGINYFNTLAEIDRYMRQRPVTIAVHRFLYNYYRYIIAVMSIVSVVVGIFKALYSLKK</sequence>
<keyword evidence="1" id="KW-0812">Transmembrane</keyword>
<evidence type="ECO:0000313" key="2">
    <source>
        <dbReference type="EMBL" id="CAL5008836.1"/>
    </source>
</evidence>
<dbReference type="PANTHER" id="PTHR31549:SF244">
    <property type="entry name" value="OS08G0121500 PROTEIN"/>
    <property type="match status" value="1"/>
</dbReference>
<evidence type="ECO:0000313" key="3">
    <source>
        <dbReference type="Proteomes" id="UP001497457"/>
    </source>
</evidence>
<gene>
    <name evidence="2" type="ORF">URODEC1_LOCUS69204</name>
</gene>
<dbReference type="PANTHER" id="PTHR31549">
    <property type="entry name" value="PROTEIN, PUTATIVE (DUF247)-RELATED-RELATED"/>
    <property type="match status" value="1"/>
</dbReference>
<dbReference type="AlphaFoldDB" id="A0ABC9BUY2"/>
<keyword evidence="1" id="KW-1133">Transmembrane helix</keyword>
<reference evidence="2" key="1">
    <citation type="submission" date="2024-10" db="EMBL/GenBank/DDBJ databases">
        <authorList>
            <person name="Ryan C."/>
        </authorList>
    </citation>
    <scope>NUCLEOTIDE SEQUENCE [LARGE SCALE GENOMIC DNA]</scope>
</reference>
<feature type="transmembrane region" description="Helical" evidence="1">
    <location>
        <begin position="447"/>
        <end position="469"/>
    </location>
</feature>